<feature type="compositionally biased region" description="Polar residues" evidence="11">
    <location>
        <begin position="455"/>
        <end position="475"/>
    </location>
</feature>
<dbReference type="GO" id="GO:0030447">
    <property type="term" value="P:filamentous growth"/>
    <property type="evidence" value="ECO:0007669"/>
    <property type="project" value="UniProtKB-ARBA"/>
</dbReference>
<dbReference type="STRING" id="1245528.M3IHJ3"/>
<evidence type="ECO:0000256" key="8">
    <source>
        <dbReference type="ARBA" id="ARBA00047899"/>
    </source>
</evidence>
<dbReference type="InterPro" id="IPR008271">
    <property type="entry name" value="Ser/Thr_kinase_AS"/>
</dbReference>
<dbReference type="EC" id="2.7.11.1" evidence="2"/>
<dbReference type="GO" id="GO:0005524">
    <property type="term" value="F:ATP binding"/>
    <property type="evidence" value="ECO:0007669"/>
    <property type="project" value="UniProtKB-UniRule"/>
</dbReference>
<comment type="catalytic activity">
    <reaction evidence="8">
        <text>L-threonyl-[protein] + ATP = O-phospho-L-threonyl-[protein] + ADP + H(+)</text>
        <dbReference type="Rhea" id="RHEA:46608"/>
        <dbReference type="Rhea" id="RHEA-COMP:11060"/>
        <dbReference type="Rhea" id="RHEA-COMP:11605"/>
        <dbReference type="ChEBI" id="CHEBI:15378"/>
        <dbReference type="ChEBI" id="CHEBI:30013"/>
        <dbReference type="ChEBI" id="CHEBI:30616"/>
        <dbReference type="ChEBI" id="CHEBI:61977"/>
        <dbReference type="ChEBI" id="CHEBI:456216"/>
        <dbReference type="EC" id="2.7.11.1"/>
    </reaction>
</comment>
<dbReference type="AlphaFoldDB" id="M3IHJ3"/>
<dbReference type="InterPro" id="IPR050236">
    <property type="entry name" value="Ser_Thr_kinase_AGC"/>
</dbReference>
<proteinExistence type="inferred from homology"/>
<evidence type="ECO:0000256" key="5">
    <source>
        <dbReference type="ARBA" id="ARBA00022741"/>
    </source>
</evidence>
<name>M3IHJ3_CANMX</name>
<comment type="catalytic activity">
    <reaction evidence="9">
        <text>L-seryl-[protein] + ATP = O-phospho-L-seryl-[protein] + ADP + H(+)</text>
        <dbReference type="Rhea" id="RHEA:17989"/>
        <dbReference type="Rhea" id="RHEA-COMP:9863"/>
        <dbReference type="Rhea" id="RHEA-COMP:11604"/>
        <dbReference type="ChEBI" id="CHEBI:15378"/>
        <dbReference type="ChEBI" id="CHEBI:29999"/>
        <dbReference type="ChEBI" id="CHEBI:30616"/>
        <dbReference type="ChEBI" id="CHEBI:83421"/>
        <dbReference type="ChEBI" id="CHEBI:456216"/>
        <dbReference type="EC" id="2.7.11.1"/>
    </reaction>
</comment>
<comment type="caution">
    <text evidence="13">The sequence shown here is derived from an EMBL/GenBank/DDBJ whole genome shotgun (WGS) entry which is preliminary data.</text>
</comment>
<feature type="compositionally biased region" description="Polar residues" evidence="11">
    <location>
        <begin position="781"/>
        <end position="795"/>
    </location>
</feature>
<evidence type="ECO:0000256" key="1">
    <source>
        <dbReference type="ARBA" id="ARBA00010006"/>
    </source>
</evidence>
<keyword evidence="7 10" id="KW-0067">ATP-binding</keyword>
<dbReference type="PROSITE" id="PS00108">
    <property type="entry name" value="PROTEIN_KINASE_ST"/>
    <property type="match status" value="1"/>
</dbReference>
<evidence type="ECO:0000256" key="3">
    <source>
        <dbReference type="ARBA" id="ARBA00022527"/>
    </source>
</evidence>
<feature type="compositionally biased region" description="Polar residues" evidence="11">
    <location>
        <begin position="365"/>
        <end position="379"/>
    </location>
</feature>
<dbReference type="PROSITE" id="PS00107">
    <property type="entry name" value="PROTEIN_KINASE_ATP"/>
    <property type="match status" value="1"/>
</dbReference>
<accession>M3IHJ3</accession>
<evidence type="ECO:0000256" key="7">
    <source>
        <dbReference type="ARBA" id="ARBA00022840"/>
    </source>
</evidence>
<dbReference type="SMART" id="SM00220">
    <property type="entry name" value="S_TKc"/>
    <property type="match status" value="1"/>
</dbReference>
<feature type="compositionally biased region" description="Low complexity" evidence="11">
    <location>
        <begin position="20"/>
        <end position="36"/>
    </location>
</feature>
<dbReference type="Pfam" id="PF00069">
    <property type="entry name" value="Pkinase"/>
    <property type="match status" value="1"/>
</dbReference>
<keyword evidence="14" id="KW-1185">Reference proteome</keyword>
<dbReference type="InterPro" id="IPR039046">
    <property type="entry name" value="PDPK1"/>
</dbReference>
<dbReference type="CDD" id="cd05581">
    <property type="entry name" value="STKc_PDK1"/>
    <property type="match status" value="1"/>
</dbReference>
<evidence type="ECO:0000256" key="6">
    <source>
        <dbReference type="ARBA" id="ARBA00022777"/>
    </source>
</evidence>
<feature type="domain" description="Protein kinase" evidence="12">
    <location>
        <begin position="46"/>
        <end position="323"/>
    </location>
</feature>
<comment type="similarity">
    <text evidence="1">Belongs to the protein kinase superfamily. AGC Ser/Thr protein kinase family. PDPK1 subfamily.</text>
</comment>
<feature type="compositionally biased region" description="Pro residues" evidence="11">
    <location>
        <begin position="433"/>
        <end position="442"/>
    </location>
</feature>
<dbReference type="FunFam" id="3.30.200.20:FF:000128">
    <property type="entry name" value="Serine/threonine-protein kinase ksg1"/>
    <property type="match status" value="1"/>
</dbReference>
<dbReference type="GO" id="GO:0000196">
    <property type="term" value="P:cell integrity MAPK cascade"/>
    <property type="evidence" value="ECO:0007669"/>
    <property type="project" value="UniProtKB-ARBA"/>
</dbReference>
<dbReference type="InterPro" id="IPR057614">
    <property type="entry name" value="PH_PKH3_C"/>
</dbReference>
<dbReference type="EMBL" id="AOGT01002328">
    <property type="protein sequence ID" value="EMG45791.1"/>
    <property type="molecule type" value="Genomic_DNA"/>
</dbReference>
<dbReference type="Pfam" id="PF25347">
    <property type="entry name" value="PH_PKH3_C"/>
    <property type="match status" value="1"/>
</dbReference>
<feature type="region of interest" description="Disordered" evidence="11">
    <location>
        <begin position="348"/>
        <end position="379"/>
    </location>
</feature>
<dbReference type="InterPro" id="IPR017441">
    <property type="entry name" value="Protein_kinase_ATP_BS"/>
</dbReference>
<dbReference type="OrthoDB" id="347657at2759"/>
<reference evidence="13 14" key="1">
    <citation type="submission" date="2013-02" db="EMBL/GenBank/DDBJ databases">
        <title>Genome sequence of Candida maltosa Xu316, a potential industrial strain for xylitol and ethanol production.</title>
        <authorList>
            <person name="Yu J."/>
            <person name="Wang Q."/>
            <person name="Geng X."/>
            <person name="Bao W."/>
            <person name="He P."/>
            <person name="Cai J."/>
        </authorList>
    </citation>
    <scope>NUCLEOTIDE SEQUENCE [LARGE SCALE GENOMIC DNA]</scope>
    <source>
        <strain evidence="14">Xu316</strain>
    </source>
</reference>
<dbReference type="PANTHER" id="PTHR24356">
    <property type="entry name" value="SERINE/THREONINE-PROTEIN KINASE"/>
    <property type="match status" value="1"/>
</dbReference>
<evidence type="ECO:0000256" key="9">
    <source>
        <dbReference type="ARBA" id="ARBA00048679"/>
    </source>
</evidence>
<evidence type="ECO:0000256" key="10">
    <source>
        <dbReference type="PROSITE-ProRule" id="PRU10141"/>
    </source>
</evidence>
<feature type="binding site" evidence="10">
    <location>
        <position position="75"/>
    </location>
    <ligand>
        <name>ATP</name>
        <dbReference type="ChEBI" id="CHEBI:30616"/>
    </ligand>
</feature>
<evidence type="ECO:0000313" key="13">
    <source>
        <dbReference type="EMBL" id="EMG45791.1"/>
    </source>
</evidence>
<evidence type="ECO:0000256" key="4">
    <source>
        <dbReference type="ARBA" id="ARBA00022679"/>
    </source>
</evidence>
<dbReference type="SUPFAM" id="SSF56112">
    <property type="entry name" value="Protein kinase-like (PK-like)"/>
    <property type="match status" value="1"/>
</dbReference>
<feature type="region of interest" description="Disordered" evidence="11">
    <location>
        <begin position="11"/>
        <end position="36"/>
    </location>
</feature>
<keyword evidence="6" id="KW-0418">Kinase</keyword>
<keyword evidence="3" id="KW-0723">Serine/threonine-protein kinase</keyword>
<dbReference type="Gene3D" id="3.30.200.20">
    <property type="entry name" value="Phosphorylase Kinase, domain 1"/>
    <property type="match status" value="1"/>
</dbReference>
<dbReference type="PANTHER" id="PTHR24356:SF163">
    <property type="entry name" value="3-PHOSPHOINOSITIDE-DEPENDENT PROTEIN KINASE 1-RELATED"/>
    <property type="match status" value="1"/>
</dbReference>
<dbReference type="InterPro" id="IPR011009">
    <property type="entry name" value="Kinase-like_dom_sf"/>
</dbReference>
<dbReference type="eggNOG" id="KOG0592">
    <property type="taxonomic scope" value="Eukaryota"/>
</dbReference>
<dbReference type="GO" id="GO:0004674">
    <property type="term" value="F:protein serine/threonine kinase activity"/>
    <property type="evidence" value="ECO:0007669"/>
    <property type="project" value="UniProtKB-KW"/>
</dbReference>
<feature type="region of interest" description="Disordered" evidence="11">
    <location>
        <begin position="778"/>
        <end position="857"/>
    </location>
</feature>
<dbReference type="Gene3D" id="1.10.510.10">
    <property type="entry name" value="Transferase(Phosphotransferase) domain 1"/>
    <property type="match status" value="1"/>
</dbReference>
<keyword evidence="4" id="KW-0808">Transferase</keyword>
<dbReference type="HOGENOM" id="CLU_008400_1_0_1"/>
<evidence type="ECO:0000256" key="2">
    <source>
        <dbReference type="ARBA" id="ARBA00012513"/>
    </source>
</evidence>
<feature type="compositionally biased region" description="Low complexity" evidence="11">
    <location>
        <begin position="825"/>
        <end position="838"/>
    </location>
</feature>
<protein>
    <recommendedName>
        <fullName evidence="2">non-specific serine/threonine protein kinase</fullName>
        <ecNumber evidence="2">2.7.11.1</ecNumber>
    </recommendedName>
</protein>
<dbReference type="InterPro" id="IPR000719">
    <property type="entry name" value="Prot_kinase_dom"/>
</dbReference>
<organism evidence="13 14">
    <name type="scientific">Candida maltosa (strain Xu316)</name>
    <name type="common">Yeast</name>
    <dbReference type="NCBI Taxonomy" id="1245528"/>
    <lineage>
        <taxon>Eukaryota</taxon>
        <taxon>Fungi</taxon>
        <taxon>Dikarya</taxon>
        <taxon>Ascomycota</taxon>
        <taxon>Saccharomycotina</taxon>
        <taxon>Pichiomycetes</taxon>
        <taxon>Debaryomycetaceae</taxon>
        <taxon>Candida/Lodderomyces clade</taxon>
        <taxon>Candida</taxon>
    </lineage>
</organism>
<keyword evidence="5 10" id="KW-0547">Nucleotide-binding</keyword>
<feature type="region of interest" description="Disordered" evidence="11">
    <location>
        <begin position="404"/>
        <end position="525"/>
    </location>
</feature>
<feature type="compositionally biased region" description="Low complexity" evidence="11">
    <location>
        <begin position="504"/>
        <end position="525"/>
    </location>
</feature>
<gene>
    <name evidence="13" type="ORF">G210_4008</name>
</gene>
<dbReference type="Proteomes" id="UP000011777">
    <property type="component" value="Unassembled WGS sequence"/>
</dbReference>
<evidence type="ECO:0000259" key="12">
    <source>
        <dbReference type="PROSITE" id="PS50011"/>
    </source>
</evidence>
<evidence type="ECO:0000256" key="11">
    <source>
        <dbReference type="SAM" id="MobiDB-lite"/>
    </source>
</evidence>
<evidence type="ECO:0000313" key="14">
    <source>
        <dbReference type="Proteomes" id="UP000011777"/>
    </source>
</evidence>
<dbReference type="PROSITE" id="PS50011">
    <property type="entry name" value="PROTEIN_KINASE_DOM"/>
    <property type="match status" value="1"/>
</dbReference>
<dbReference type="OMA" id="TATQCLA"/>
<sequence length="857" mass="96235">MSGLENLQNLSINQPPNHYQQDQHSQQQQQQQQQQQLLKRRTARDYQFGARIGEGSYSTVYSALDKYTNRTYAIKVLSKRHIVKENKIKYVNIEKTTLNRLGQQHPGIVQLYYTFQDESSLFFVLDFAEYGELLSIIRKFGSLSEPVSKFCMCQIIDAVKFIHSKGVIHRDLKPENILVGHDFNLKITDFGAAKLLDNNDETNGEKIDYNTIDANTEVSEKDRKGSFVGTAEYVSPELLKYNICGFESDVWAIGCMLYQFFHGIPPFKGNTEYLTFEKIINLDYSYKSPIPLPPPVINLIDQILITDPSQRMTIPQIMNSSWFSEVPWNDQNYIWHRKVPRFEAFGAVPQQQQQQQQAPPPLVKNGSNRTVSKSNSYQQLQSQIQASEFGFIPSMAAKKSYKPPTAIKKNIPPLQQQAPPPPPVTYNTQNYPPSGPPVPVPQSPIIAQAPIKQGMSPSRIQQQKLAQTNGVTANRPQKFVAPPTTDRPRPNNTRSSPSYNGGNQPYQQQQQQQQPVRMYQQQTANAPSQVSAAAASAAAAFISNLPPAQVQQPPSLPKSPKIIFEKASPKLPPTPPPPASPKLKKPENFVTFKEVSALLRPEEKILKMDCLLKSILDKKYLKSPEYQQLDDSVLDQLTTQYHSIIETKSEVVVTVITNMARVFFIDKALNVMLVDLRANKGADYSMYDYEFEDILDEDGNVIPDEDETFGYLIIELIKEGGDLVFLKRIHISEREKLTGILKVIDKNDNEVIIGENHGWIDCLLIAREISLEQGFGAMSPGTKSENSSCNNSVSDVKSESSRKKPTVGTKKAATKPQQKKKKTPSKPTAPATPISTPPQKQSSKFAYAAAAAVHNHK</sequence>
<dbReference type="FunFam" id="1.10.510.10:FF:000534">
    <property type="entry name" value="Serine/threonine-protein kinase PKH2"/>
    <property type="match status" value="1"/>
</dbReference>
<feature type="compositionally biased region" description="Low complexity" evidence="11">
    <location>
        <begin position="846"/>
        <end position="857"/>
    </location>
</feature>